<reference evidence="2 3" key="1">
    <citation type="submission" date="2018-04" db="EMBL/GenBank/DDBJ databases">
        <title>Pedobacter chongqingensis sp. nov., isolated from a rottenly hemp rope.</title>
        <authorList>
            <person name="Cai Y."/>
        </authorList>
    </citation>
    <scope>NUCLEOTIDE SEQUENCE [LARGE SCALE GENOMIC DNA]</scope>
    <source>
        <strain evidence="2 3">FJ4-8</strain>
    </source>
</reference>
<sequence>MSKINNQSDKPEKLTPQDSGRKHISHPEDEEDAVLKPEDMDYTEEEADFRDPAKTKEEGEQPVTPVKTPPKDV</sequence>
<dbReference type="EMBL" id="QEAS01000012">
    <property type="protein sequence ID" value="PWG79838.1"/>
    <property type="molecule type" value="Genomic_DNA"/>
</dbReference>
<accession>A0A2U2PEL3</accession>
<organism evidence="2 3">
    <name type="scientific">Pararcticibacter amylolyticus</name>
    <dbReference type="NCBI Taxonomy" id="2173175"/>
    <lineage>
        <taxon>Bacteria</taxon>
        <taxon>Pseudomonadati</taxon>
        <taxon>Bacteroidota</taxon>
        <taxon>Sphingobacteriia</taxon>
        <taxon>Sphingobacteriales</taxon>
        <taxon>Sphingobacteriaceae</taxon>
        <taxon>Pararcticibacter</taxon>
    </lineage>
</organism>
<proteinExistence type="predicted"/>
<evidence type="ECO:0000313" key="3">
    <source>
        <dbReference type="Proteomes" id="UP000245647"/>
    </source>
</evidence>
<feature type="compositionally biased region" description="Basic and acidic residues" evidence="1">
    <location>
        <begin position="9"/>
        <end position="39"/>
    </location>
</feature>
<evidence type="ECO:0000313" key="2">
    <source>
        <dbReference type="EMBL" id="PWG79838.1"/>
    </source>
</evidence>
<dbReference type="AlphaFoldDB" id="A0A2U2PEL3"/>
<comment type="caution">
    <text evidence="2">The sequence shown here is derived from an EMBL/GenBank/DDBJ whole genome shotgun (WGS) entry which is preliminary data.</text>
</comment>
<gene>
    <name evidence="2" type="ORF">DDR33_15655</name>
</gene>
<protein>
    <submittedName>
        <fullName evidence="2">Uncharacterized protein</fullName>
    </submittedName>
</protein>
<dbReference type="RefSeq" id="WP_109416735.1">
    <property type="nucleotide sequence ID" value="NZ_QEAS01000012.1"/>
</dbReference>
<feature type="region of interest" description="Disordered" evidence="1">
    <location>
        <begin position="1"/>
        <end position="73"/>
    </location>
</feature>
<name>A0A2U2PEL3_9SPHI</name>
<dbReference type="Proteomes" id="UP000245647">
    <property type="component" value="Unassembled WGS sequence"/>
</dbReference>
<feature type="compositionally biased region" description="Basic and acidic residues" evidence="1">
    <location>
        <begin position="49"/>
        <end position="59"/>
    </location>
</feature>
<evidence type="ECO:0000256" key="1">
    <source>
        <dbReference type="SAM" id="MobiDB-lite"/>
    </source>
</evidence>
<keyword evidence="3" id="KW-1185">Reference proteome</keyword>
<dbReference type="OrthoDB" id="771036at2"/>